<dbReference type="PROSITE" id="PS01195">
    <property type="entry name" value="PEPT_TRNA_HYDROL_1"/>
    <property type="match status" value="1"/>
</dbReference>
<keyword evidence="3 7" id="KW-0378">Hydrolase</keyword>
<proteinExistence type="inferred from homology"/>
<feature type="binding site" evidence="7">
    <location>
        <position position="64"/>
    </location>
    <ligand>
        <name>tRNA</name>
        <dbReference type="ChEBI" id="CHEBI:17843"/>
    </ligand>
</feature>
<comment type="subunit">
    <text evidence="7">Monomer.</text>
</comment>
<evidence type="ECO:0000256" key="5">
    <source>
        <dbReference type="ARBA" id="ARBA00038063"/>
    </source>
</evidence>
<dbReference type="EC" id="3.1.1.29" evidence="1 7"/>
<keyword evidence="4 7" id="KW-0694">RNA-binding</keyword>
<comment type="function">
    <text evidence="7">Catalyzes the release of premature peptidyl moieties from peptidyl-tRNA molecules trapped in stalled 50S ribosomal subunits, and thus maintains levels of free tRNAs and 50S ribosomes.</text>
</comment>
<evidence type="ECO:0000256" key="7">
    <source>
        <dbReference type="HAMAP-Rule" id="MF_00083"/>
    </source>
</evidence>
<feature type="site" description="Stabilizes the basic form of H active site to accept a proton" evidence="7">
    <location>
        <position position="91"/>
    </location>
</feature>
<comment type="subcellular location">
    <subcellularLocation>
        <location evidence="7">Cytoplasm</location>
    </subcellularLocation>
</comment>
<evidence type="ECO:0000256" key="9">
    <source>
        <dbReference type="RuleBase" id="RU004320"/>
    </source>
</evidence>
<evidence type="ECO:0000256" key="6">
    <source>
        <dbReference type="ARBA" id="ARBA00050038"/>
    </source>
</evidence>
<dbReference type="InterPro" id="IPR036416">
    <property type="entry name" value="Pept_tRNA_hydro_sf"/>
</dbReference>
<dbReference type="Gene3D" id="3.40.50.1470">
    <property type="entry name" value="Peptidyl-tRNA hydrolase"/>
    <property type="match status" value="1"/>
</dbReference>
<dbReference type="InterPro" id="IPR018171">
    <property type="entry name" value="Pept_tRNA_hydro_CS"/>
</dbReference>
<evidence type="ECO:0000256" key="2">
    <source>
        <dbReference type="ARBA" id="ARBA00022555"/>
    </source>
</evidence>
<feature type="binding site" evidence="7">
    <location>
        <position position="14"/>
    </location>
    <ligand>
        <name>tRNA</name>
        <dbReference type="ChEBI" id="CHEBI:17843"/>
    </ligand>
</feature>
<gene>
    <name evidence="7" type="primary">pth</name>
    <name evidence="10" type="ORF">HMPREF1871_00421</name>
</gene>
<comment type="similarity">
    <text evidence="5 7 9">Belongs to the PTH family.</text>
</comment>
<sequence length="185" mass="21554">MKLIVGLGNPGENYKNTRHNIGFIILDYLAKCKDIKFDKKKFNSEYTITYINNEKNILVKPNTFMNLSGESVRKFMNYYDIKKDDLLVVYDDLDTKLANFKLKNKGRSGGHRGIKNIIENINSTEFNRLKIGIGRPTNKIDIKDYVLGKFSRIELEELKNIFDKSISCIEDFSKLSFLELMNKYN</sequence>
<accession>A0ABR5TPN7</accession>
<comment type="catalytic activity">
    <reaction evidence="7 8">
        <text>an N-acyl-L-alpha-aminoacyl-tRNA + H2O = an N-acyl-L-amino acid + a tRNA + H(+)</text>
        <dbReference type="Rhea" id="RHEA:54448"/>
        <dbReference type="Rhea" id="RHEA-COMP:10123"/>
        <dbReference type="Rhea" id="RHEA-COMP:13883"/>
        <dbReference type="ChEBI" id="CHEBI:15377"/>
        <dbReference type="ChEBI" id="CHEBI:15378"/>
        <dbReference type="ChEBI" id="CHEBI:59874"/>
        <dbReference type="ChEBI" id="CHEBI:78442"/>
        <dbReference type="ChEBI" id="CHEBI:138191"/>
        <dbReference type="EC" id="3.1.1.29"/>
    </reaction>
</comment>
<evidence type="ECO:0000256" key="8">
    <source>
        <dbReference type="RuleBase" id="RU000673"/>
    </source>
</evidence>
<dbReference type="Proteomes" id="UP000070467">
    <property type="component" value="Unassembled WGS sequence"/>
</dbReference>
<dbReference type="EMBL" id="LSDB01000008">
    <property type="protein sequence ID" value="KXB58655.1"/>
    <property type="molecule type" value="Genomic_DNA"/>
</dbReference>
<feature type="site" description="Discriminates between blocked and unblocked aminoacyl-tRNA" evidence="7">
    <location>
        <position position="9"/>
    </location>
</feature>
<dbReference type="SUPFAM" id="SSF53178">
    <property type="entry name" value="Peptidyl-tRNA hydrolase-like"/>
    <property type="match status" value="1"/>
</dbReference>
<comment type="caution">
    <text evidence="7">Lacks conserved residue(s) required for the propagation of feature annotation.</text>
</comment>
<dbReference type="PANTHER" id="PTHR17224:SF1">
    <property type="entry name" value="PEPTIDYL-TRNA HYDROLASE"/>
    <property type="match status" value="1"/>
</dbReference>
<keyword evidence="7" id="KW-0963">Cytoplasm</keyword>
<reference evidence="10 11" key="1">
    <citation type="submission" date="2016-01" db="EMBL/GenBank/DDBJ databases">
        <authorList>
            <person name="Mitreva M."/>
            <person name="Pepin K.H."/>
            <person name="Mihindukulasuriya K.A."/>
            <person name="Fulton R."/>
            <person name="Fronick C."/>
            <person name="O'Laughlin M."/>
            <person name="Miner T."/>
            <person name="Herter B."/>
            <person name="Rosa B.A."/>
            <person name="Cordes M."/>
            <person name="Tomlinson C."/>
            <person name="Wollam A."/>
            <person name="Palsikar V.B."/>
            <person name="Mardis E.R."/>
            <person name="Wilson R.K."/>
        </authorList>
    </citation>
    <scope>NUCLEOTIDE SEQUENCE [LARGE SCALE GENOMIC DNA]</scope>
    <source>
        <strain evidence="10 11">KA00071</strain>
    </source>
</reference>
<feature type="active site" description="Proton acceptor" evidence="7">
    <location>
        <position position="19"/>
    </location>
</feature>
<evidence type="ECO:0000256" key="3">
    <source>
        <dbReference type="ARBA" id="ARBA00022801"/>
    </source>
</evidence>
<dbReference type="HAMAP" id="MF_00083">
    <property type="entry name" value="Pept_tRNA_hydro_bact"/>
    <property type="match status" value="1"/>
</dbReference>
<organism evidence="10 11">
    <name type="scientific">Gemelliphila asaccharolytica</name>
    <dbReference type="NCBI Taxonomy" id="502393"/>
    <lineage>
        <taxon>Bacteria</taxon>
        <taxon>Bacillati</taxon>
        <taxon>Bacillota</taxon>
        <taxon>Bacilli</taxon>
        <taxon>Bacillales</taxon>
        <taxon>Gemellaceae</taxon>
        <taxon>Gemelliphila</taxon>
    </lineage>
</organism>
<name>A0ABR5TPN7_9BACL</name>
<keyword evidence="2 7" id="KW-0820">tRNA-binding</keyword>
<dbReference type="NCBIfam" id="TIGR00447">
    <property type="entry name" value="pth"/>
    <property type="match status" value="1"/>
</dbReference>
<dbReference type="Pfam" id="PF01195">
    <property type="entry name" value="Pept_tRNA_hydro"/>
    <property type="match status" value="1"/>
</dbReference>
<comment type="caution">
    <text evidence="10">The sequence shown here is derived from an EMBL/GenBank/DDBJ whole genome shotgun (WGS) entry which is preliminary data.</text>
</comment>
<dbReference type="RefSeq" id="WP_066129392.1">
    <property type="nucleotide sequence ID" value="NZ_KQ959861.1"/>
</dbReference>
<dbReference type="GO" id="GO:0016787">
    <property type="term" value="F:hydrolase activity"/>
    <property type="evidence" value="ECO:0007669"/>
    <property type="project" value="UniProtKB-KW"/>
</dbReference>
<dbReference type="InterPro" id="IPR001328">
    <property type="entry name" value="Pept_tRNA_hydro"/>
</dbReference>
<protein>
    <recommendedName>
        <fullName evidence="6 7">Peptidyl-tRNA hydrolase</fullName>
        <shortName evidence="7">Pth</shortName>
        <ecNumber evidence="1 7">3.1.1.29</ecNumber>
    </recommendedName>
</protein>
<evidence type="ECO:0000256" key="1">
    <source>
        <dbReference type="ARBA" id="ARBA00013260"/>
    </source>
</evidence>
<comment type="function">
    <text evidence="7">Hydrolyzes ribosome-free peptidyl-tRNAs (with 1 or more amino acids incorporated), which drop off the ribosome during protein synthesis, or as a result of ribosome stalling.</text>
</comment>
<evidence type="ECO:0000313" key="10">
    <source>
        <dbReference type="EMBL" id="KXB58655.1"/>
    </source>
</evidence>
<dbReference type="CDD" id="cd00462">
    <property type="entry name" value="PTH"/>
    <property type="match status" value="1"/>
</dbReference>
<dbReference type="PANTHER" id="PTHR17224">
    <property type="entry name" value="PEPTIDYL-TRNA HYDROLASE"/>
    <property type="match status" value="1"/>
</dbReference>
<keyword evidence="11" id="KW-1185">Reference proteome</keyword>
<evidence type="ECO:0000256" key="4">
    <source>
        <dbReference type="ARBA" id="ARBA00022884"/>
    </source>
</evidence>
<feature type="binding site" evidence="7">
    <location>
        <position position="66"/>
    </location>
    <ligand>
        <name>tRNA</name>
        <dbReference type="ChEBI" id="CHEBI:17843"/>
    </ligand>
</feature>
<evidence type="ECO:0000313" key="11">
    <source>
        <dbReference type="Proteomes" id="UP000070467"/>
    </source>
</evidence>